<dbReference type="EMBL" id="GG662512">
    <property type="protein sequence ID" value="EAS03023.1"/>
    <property type="molecule type" value="Genomic_DNA"/>
</dbReference>
<accession>I7MLT3</accession>
<reference evidence="2" key="1">
    <citation type="journal article" date="2006" name="PLoS Biol.">
        <title>Macronuclear genome sequence of the ciliate Tetrahymena thermophila, a model eukaryote.</title>
        <authorList>
            <person name="Eisen J.A."/>
            <person name="Coyne R.S."/>
            <person name="Wu M."/>
            <person name="Wu D."/>
            <person name="Thiagarajan M."/>
            <person name="Wortman J.R."/>
            <person name="Badger J.H."/>
            <person name="Ren Q."/>
            <person name="Amedeo P."/>
            <person name="Jones K.M."/>
            <person name="Tallon L.J."/>
            <person name="Delcher A.L."/>
            <person name="Salzberg S.L."/>
            <person name="Silva J.C."/>
            <person name="Haas B.J."/>
            <person name="Majoros W.H."/>
            <person name="Farzad M."/>
            <person name="Carlton J.M."/>
            <person name="Smith R.K. Jr."/>
            <person name="Garg J."/>
            <person name="Pearlman R.E."/>
            <person name="Karrer K.M."/>
            <person name="Sun L."/>
            <person name="Manning G."/>
            <person name="Elde N.C."/>
            <person name="Turkewitz A.P."/>
            <person name="Asai D.J."/>
            <person name="Wilkes D.E."/>
            <person name="Wang Y."/>
            <person name="Cai H."/>
            <person name="Collins K."/>
            <person name="Stewart B.A."/>
            <person name="Lee S.R."/>
            <person name="Wilamowska K."/>
            <person name="Weinberg Z."/>
            <person name="Ruzzo W.L."/>
            <person name="Wloga D."/>
            <person name="Gaertig J."/>
            <person name="Frankel J."/>
            <person name="Tsao C.-C."/>
            <person name="Gorovsky M.A."/>
            <person name="Keeling P.J."/>
            <person name="Waller R.F."/>
            <person name="Patron N.J."/>
            <person name="Cherry J.M."/>
            <person name="Stover N.A."/>
            <person name="Krieger C.J."/>
            <person name="del Toro C."/>
            <person name="Ryder H.F."/>
            <person name="Williamson S.C."/>
            <person name="Barbeau R.A."/>
            <person name="Hamilton E.P."/>
            <person name="Orias E."/>
        </authorList>
    </citation>
    <scope>NUCLEOTIDE SEQUENCE [LARGE SCALE GENOMIC DNA]</scope>
    <source>
        <strain evidence="2">SB210</strain>
    </source>
</reference>
<name>I7MLT3_TETTS</name>
<gene>
    <name evidence="1" type="ORF">TTHERM_00494850</name>
</gene>
<protein>
    <submittedName>
        <fullName evidence="1">Uncharacterized protein</fullName>
    </submittedName>
</protein>
<evidence type="ECO:0000313" key="2">
    <source>
        <dbReference type="Proteomes" id="UP000009168"/>
    </source>
</evidence>
<dbReference type="Proteomes" id="UP000009168">
    <property type="component" value="Unassembled WGS sequence"/>
</dbReference>
<dbReference type="HOGENOM" id="CLU_2445674_0_0_1"/>
<dbReference type="GeneID" id="7840640"/>
<sequence length="90" mass="10944">MKLFEIFNLYEQQINKSLKKKIQISEEEKNNTGKNKIKKIVYSNKMVQQTEKAKSLCEYNTIQSQQIQFLDIYNPYRIDFNQIRMKKMNE</sequence>
<dbReference type="InParanoid" id="I7MLT3"/>
<evidence type="ECO:0000313" key="1">
    <source>
        <dbReference type="EMBL" id="EAS03023.1"/>
    </source>
</evidence>
<dbReference type="RefSeq" id="XP_001023268.1">
    <property type="nucleotide sequence ID" value="XM_001023268.1"/>
</dbReference>
<keyword evidence="2" id="KW-1185">Reference proteome</keyword>
<dbReference type="KEGG" id="tet:TTHERM_00494850"/>
<organism evidence="1 2">
    <name type="scientific">Tetrahymena thermophila (strain SB210)</name>
    <dbReference type="NCBI Taxonomy" id="312017"/>
    <lineage>
        <taxon>Eukaryota</taxon>
        <taxon>Sar</taxon>
        <taxon>Alveolata</taxon>
        <taxon>Ciliophora</taxon>
        <taxon>Intramacronucleata</taxon>
        <taxon>Oligohymenophorea</taxon>
        <taxon>Hymenostomatida</taxon>
        <taxon>Tetrahymenina</taxon>
        <taxon>Tetrahymenidae</taxon>
        <taxon>Tetrahymena</taxon>
    </lineage>
</organism>
<dbReference type="AlphaFoldDB" id="I7MLT3"/>
<proteinExistence type="predicted"/>